<dbReference type="Pfam" id="PF15479">
    <property type="entry name" value="DUF4639"/>
    <property type="match status" value="1"/>
</dbReference>
<name>A0A8S4B5I4_9TELE</name>
<evidence type="ECO:0000256" key="1">
    <source>
        <dbReference type="SAM" id="MobiDB-lite"/>
    </source>
</evidence>
<reference evidence="2" key="1">
    <citation type="submission" date="2021-05" db="EMBL/GenBank/DDBJ databases">
        <authorList>
            <person name="Tigano A."/>
        </authorList>
    </citation>
    <scope>NUCLEOTIDE SEQUENCE</scope>
</reference>
<dbReference type="AlphaFoldDB" id="A0A8S4B5I4"/>
<feature type="region of interest" description="Disordered" evidence="1">
    <location>
        <begin position="1"/>
        <end position="29"/>
    </location>
</feature>
<keyword evidence="3" id="KW-1185">Reference proteome</keyword>
<comment type="caution">
    <text evidence="2">The sequence shown here is derived from an EMBL/GenBank/DDBJ whole genome shotgun (WGS) entry which is preliminary data.</text>
</comment>
<dbReference type="PANTHER" id="PTHR34438">
    <property type="entry name" value="SI:DKEY-97L20.6"/>
    <property type="match status" value="1"/>
</dbReference>
<feature type="region of interest" description="Disordered" evidence="1">
    <location>
        <begin position="163"/>
        <end position="216"/>
    </location>
</feature>
<gene>
    <name evidence="2" type="ORF">MMEN_LOCUS10492</name>
</gene>
<protein>
    <submittedName>
        <fullName evidence="2">(Atlantic silverside) hypothetical protein</fullName>
    </submittedName>
</protein>
<evidence type="ECO:0000313" key="2">
    <source>
        <dbReference type="EMBL" id="CAG5922345.1"/>
    </source>
</evidence>
<proteinExistence type="predicted"/>
<evidence type="ECO:0000313" key="3">
    <source>
        <dbReference type="Proteomes" id="UP000677803"/>
    </source>
</evidence>
<sequence>MPRSATKSKSDKPKGRASAKETTPVDLEPKADAVIPQRFNQVMWTNMLIQEDTDEVVGEIMDDLLIQVMDGCYKVYMERQLAHSCASWAKSYITQILEHKFWCLDAEGLQEASITEDSEPLPAPPDSWAQGCVPVIHTTHQPHPTIQKNVDSAQKQCDVITSLQKQDENESSSQGKLKTDTHYNVLSPLTPPETNRQRKKQVTVPPKAVPSKSLPSLSCSTAKQIVEGEGKKSQGSVDRRKCASLHHLKDCKPIPKLDPLSLPRHWIVPQYEVVDNNKTKAKPKRLC</sequence>
<dbReference type="OrthoDB" id="193650at2759"/>
<dbReference type="Proteomes" id="UP000677803">
    <property type="component" value="Unassembled WGS sequence"/>
</dbReference>
<dbReference type="PANTHER" id="PTHR34438:SF1">
    <property type="entry name" value="CHROMOSOME 2 OPEN READING FRAME 81"/>
    <property type="match status" value="1"/>
</dbReference>
<feature type="non-terminal residue" evidence="2">
    <location>
        <position position="1"/>
    </location>
</feature>
<dbReference type="InterPro" id="IPR028042">
    <property type="entry name" value="DUF4639"/>
</dbReference>
<organism evidence="2 3">
    <name type="scientific">Menidia menidia</name>
    <name type="common">Atlantic silverside</name>
    <dbReference type="NCBI Taxonomy" id="238744"/>
    <lineage>
        <taxon>Eukaryota</taxon>
        <taxon>Metazoa</taxon>
        <taxon>Chordata</taxon>
        <taxon>Craniata</taxon>
        <taxon>Vertebrata</taxon>
        <taxon>Euteleostomi</taxon>
        <taxon>Actinopterygii</taxon>
        <taxon>Neopterygii</taxon>
        <taxon>Teleostei</taxon>
        <taxon>Neoteleostei</taxon>
        <taxon>Acanthomorphata</taxon>
        <taxon>Ovalentaria</taxon>
        <taxon>Atherinomorphae</taxon>
        <taxon>Atheriniformes</taxon>
        <taxon>Atherinopsidae</taxon>
        <taxon>Menidiinae</taxon>
        <taxon>Menidia</taxon>
    </lineage>
</organism>
<accession>A0A8S4B5I4</accession>
<dbReference type="EMBL" id="CAJRST010011112">
    <property type="protein sequence ID" value="CAG5922345.1"/>
    <property type="molecule type" value="Genomic_DNA"/>
</dbReference>